<protein>
    <submittedName>
        <fullName evidence="1">Uncharacterized protein</fullName>
    </submittedName>
</protein>
<gene>
    <name evidence="1" type="ORF">FA13DRAFT_903203</name>
</gene>
<evidence type="ECO:0000313" key="2">
    <source>
        <dbReference type="Proteomes" id="UP000298030"/>
    </source>
</evidence>
<reference evidence="1 2" key="1">
    <citation type="journal article" date="2019" name="Nat. Ecol. Evol.">
        <title>Megaphylogeny resolves global patterns of mushroom evolution.</title>
        <authorList>
            <person name="Varga T."/>
            <person name="Krizsan K."/>
            <person name="Foldi C."/>
            <person name="Dima B."/>
            <person name="Sanchez-Garcia M."/>
            <person name="Sanchez-Ramirez S."/>
            <person name="Szollosi G.J."/>
            <person name="Szarkandi J.G."/>
            <person name="Papp V."/>
            <person name="Albert L."/>
            <person name="Andreopoulos W."/>
            <person name="Angelini C."/>
            <person name="Antonin V."/>
            <person name="Barry K.W."/>
            <person name="Bougher N.L."/>
            <person name="Buchanan P."/>
            <person name="Buyck B."/>
            <person name="Bense V."/>
            <person name="Catcheside P."/>
            <person name="Chovatia M."/>
            <person name="Cooper J."/>
            <person name="Damon W."/>
            <person name="Desjardin D."/>
            <person name="Finy P."/>
            <person name="Geml J."/>
            <person name="Haridas S."/>
            <person name="Hughes K."/>
            <person name="Justo A."/>
            <person name="Karasinski D."/>
            <person name="Kautmanova I."/>
            <person name="Kiss B."/>
            <person name="Kocsube S."/>
            <person name="Kotiranta H."/>
            <person name="LaButti K.M."/>
            <person name="Lechner B.E."/>
            <person name="Liimatainen K."/>
            <person name="Lipzen A."/>
            <person name="Lukacs Z."/>
            <person name="Mihaltcheva S."/>
            <person name="Morgado L.N."/>
            <person name="Niskanen T."/>
            <person name="Noordeloos M.E."/>
            <person name="Ohm R.A."/>
            <person name="Ortiz-Santana B."/>
            <person name="Ovrebo C."/>
            <person name="Racz N."/>
            <person name="Riley R."/>
            <person name="Savchenko A."/>
            <person name="Shiryaev A."/>
            <person name="Soop K."/>
            <person name="Spirin V."/>
            <person name="Szebenyi C."/>
            <person name="Tomsovsky M."/>
            <person name="Tulloss R.E."/>
            <person name="Uehling J."/>
            <person name="Grigoriev I.V."/>
            <person name="Vagvolgyi C."/>
            <person name="Papp T."/>
            <person name="Martin F.M."/>
            <person name="Miettinen O."/>
            <person name="Hibbett D.S."/>
            <person name="Nagy L.G."/>
        </authorList>
    </citation>
    <scope>NUCLEOTIDE SEQUENCE [LARGE SCALE GENOMIC DNA]</scope>
    <source>
        <strain evidence="1 2">FP101781</strain>
    </source>
</reference>
<sequence>MWVVTDWITYFIVLLDMWLHKLDTFFSLDNPFVFRFSFLSLSLSHLSLSLDLSPLLYSICPIFFCYRLQRILQSPRFGVRILPPVLPPALVASACPLTFARPGSDRKTWSSNRLLLFLFPAIYECNTYTRLYNLSFLPCIAPWSPKYLCHMSRLPYAFLFSFLLDLPYQ</sequence>
<proteinExistence type="predicted"/>
<dbReference type="EMBL" id="QPFP01000004">
    <property type="protein sequence ID" value="TEB37389.1"/>
    <property type="molecule type" value="Genomic_DNA"/>
</dbReference>
<comment type="caution">
    <text evidence="1">The sequence shown here is derived from an EMBL/GenBank/DDBJ whole genome shotgun (WGS) entry which is preliminary data.</text>
</comment>
<keyword evidence="2" id="KW-1185">Reference proteome</keyword>
<name>A0A4Y7TV07_COPMI</name>
<evidence type="ECO:0000313" key="1">
    <source>
        <dbReference type="EMBL" id="TEB37389.1"/>
    </source>
</evidence>
<dbReference type="AlphaFoldDB" id="A0A4Y7TV07"/>
<accession>A0A4Y7TV07</accession>
<dbReference type="Proteomes" id="UP000298030">
    <property type="component" value="Unassembled WGS sequence"/>
</dbReference>
<organism evidence="1 2">
    <name type="scientific">Coprinellus micaceus</name>
    <name type="common">Glistening ink-cap mushroom</name>
    <name type="synonym">Coprinus micaceus</name>
    <dbReference type="NCBI Taxonomy" id="71717"/>
    <lineage>
        <taxon>Eukaryota</taxon>
        <taxon>Fungi</taxon>
        <taxon>Dikarya</taxon>
        <taxon>Basidiomycota</taxon>
        <taxon>Agaricomycotina</taxon>
        <taxon>Agaricomycetes</taxon>
        <taxon>Agaricomycetidae</taxon>
        <taxon>Agaricales</taxon>
        <taxon>Agaricineae</taxon>
        <taxon>Psathyrellaceae</taxon>
        <taxon>Coprinellus</taxon>
    </lineage>
</organism>